<dbReference type="EMBL" id="UOFI01000018">
    <property type="protein sequence ID" value="VAW61969.1"/>
    <property type="molecule type" value="Genomic_DNA"/>
</dbReference>
<name>A0A3B0XJM7_9ZZZZ</name>
<gene>
    <name evidence="1" type="ORF">MNBD_GAMMA09-891</name>
</gene>
<sequence length="85" mass="9878">MKKHLTSLKKQRGNCSIDDMESLLSQIAEFKHLVKSTRDSTDPAFIQEYRLFKQYVEWISEDLVSDSYICGTADDSVNLSHKNRH</sequence>
<evidence type="ECO:0000313" key="1">
    <source>
        <dbReference type="EMBL" id="VAW61969.1"/>
    </source>
</evidence>
<protein>
    <submittedName>
        <fullName evidence="1">Uncharacterized protein</fullName>
    </submittedName>
</protein>
<organism evidence="1">
    <name type="scientific">hydrothermal vent metagenome</name>
    <dbReference type="NCBI Taxonomy" id="652676"/>
    <lineage>
        <taxon>unclassified sequences</taxon>
        <taxon>metagenomes</taxon>
        <taxon>ecological metagenomes</taxon>
    </lineage>
</organism>
<dbReference type="AlphaFoldDB" id="A0A3B0XJM7"/>
<proteinExistence type="predicted"/>
<accession>A0A3B0XJM7</accession>
<reference evidence="1" key="1">
    <citation type="submission" date="2018-06" db="EMBL/GenBank/DDBJ databases">
        <authorList>
            <person name="Zhirakovskaya E."/>
        </authorList>
    </citation>
    <scope>NUCLEOTIDE SEQUENCE</scope>
</reference>